<comment type="caution">
    <text evidence="1">The sequence shown here is derived from an EMBL/GenBank/DDBJ whole genome shotgun (WGS) entry which is preliminary data.</text>
</comment>
<evidence type="ECO:0000313" key="1">
    <source>
        <dbReference type="EMBL" id="GGM59558.1"/>
    </source>
</evidence>
<dbReference type="EMBL" id="BMQG01000030">
    <property type="protein sequence ID" value="GGM59558.1"/>
    <property type="molecule type" value="Genomic_DNA"/>
</dbReference>
<proteinExistence type="predicted"/>
<reference evidence="2" key="1">
    <citation type="journal article" date="2019" name="Int. J. Syst. Evol. Microbiol.">
        <title>The Global Catalogue of Microorganisms (GCM) 10K type strain sequencing project: providing services to taxonomists for standard genome sequencing and annotation.</title>
        <authorList>
            <consortium name="The Broad Institute Genomics Platform"/>
            <consortium name="The Broad Institute Genome Sequencing Center for Infectious Disease"/>
            <person name="Wu L."/>
            <person name="Ma J."/>
        </authorList>
    </citation>
    <scope>NUCLEOTIDE SEQUENCE [LARGE SCALE GENOMIC DNA]</scope>
    <source>
        <strain evidence="2">JCM 31047</strain>
    </source>
</reference>
<organism evidence="1 2">
    <name type="scientific">Deinococcus arenae</name>
    <dbReference type="NCBI Taxonomy" id="1452751"/>
    <lineage>
        <taxon>Bacteria</taxon>
        <taxon>Thermotogati</taxon>
        <taxon>Deinococcota</taxon>
        <taxon>Deinococci</taxon>
        <taxon>Deinococcales</taxon>
        <taxon>Deinococcaceae</taxon>
        <taxon>Deinococcus</taxon>
    </lineage>
</organism>
<keyword evidence="2" id="KW-1185">Reference proteome</keyword>
<sequence>MPLTSEQLRRVQFLVQPAAWAFHETLPDEQAADLEVALAETGDLRLVAAYVLDVVAQAAGRAGAAASAGQVKRFRVEGEYEEEYFAGTSVEAGDAQAWTARAAELRADVKGELDLRDQPGTVSGPVEVSF</sequence>
<accession>A0A8H9GTN0</accession>
<evidence type="ECO:0000313" key="2">
    <source>
        <dbReference type="Proteomes" id="UP000600547"/>
    </source>
</evidence>
<dbReference type="Proteomes" id="UP000600547">
    <property type="component" value="Unassembled WGS sequence"/>
</dbReference>
<protein>
    <submittedName>
        <fullName evidence="1">Uncharacterized protein</fullName>
    </submittedName>
</protein>
<gene>
    <name evidence="1" type="ORF">GCM10008956_39010</name>
</gene>
<dbReference type="RefSeq" id="WP_189062867.1">
    <property type="nucleotide sequence ID" value="NZ_BMQG01000030.1"/>
</dbReference>
<name>A0A8H9GTN0_9DEIO</name>
<dbReference type="AlphaFoldDB" id="A0A8H9GTN0"/>